<comment type="subcellular location">
    <subcellularLocation>
        <location evidence="1">Nucleus</location>
    </subcellularLocation>
</comment>
<keyword evidence="5" id="KW-0238">DNA-binding</keyword>
<dbReference type="OrthoDB" id="2143914at2759"/>
<evidence type="ECO:0000256" key="1">
    <source>
        <dbReference type="ARBA" id="ARBA00004123"/>
    </source>
</evidence>
<feature type="domain" description="HTH myb-type" evidence="10">
    <location>
        <begin position="100"/>
        <end position="152"/>
    </location>
</feature>
<dbReference type="InterPro" id="IPR015495">
    <property type="entry name" value="Myb_TF_plants"/>
</dbReference>
<keyword evidence="7" id="KW-0539">Nucleus</keyword>
<feature type="non-terminal residue" evidence="11">
    <location>
        <position position="1"/>
    </location>
</feature>
<feature type="region of interest" description="Disordered" evidence="8">
    <location>
        <begin position="482"/>
        <end position="504"/>
    </location>
</feature>
<dbReference type="SMART" id="SM00717">
    <property type="entry name" value="SANT"/>
    <property type="match status" value="2"/>
</dbReference>
<keyword evidence="6" id="KW-0804">Transcription</keyword>
<dbReference type="GO" id="GO:0003677">
    <property type="term" value="F:DNA binding"/>
    <property type="evidence" value="ECO:0007669"/>
    <property type="project" value="UniProtKB-KW"/>
</dbReference>
<keyword evidence="2" id="KW-0217">Developmental protein</keyword>
<dbReference type="Proteomes" id="UP000652761">
    <property type="component" value="Unassembled WGS sequence"/>
</dbReference>
<dbReference type="InterPro" id="IPR009057">
    <property type="entry name" value="Homeodomain-like_sf"/>
</dbReference>
<reference evidence="11" key="1">
    <citation type="submission" date="2017-07" db="EMBL/GenBank/DDBJ databases">
        <title>Taro Niue Genome Assembly and Annotation.</title>
        <authorList>
            <person name="Atibalentja N."/>
            <person name="Keating K."/>
            <person name="Fields C.J."/>
        </authorList>
    </citation>
    <scope>NUCLEOTIDE SEQUENCE</scope>
    <source>
        <strain evidence="11">Niue_2</strain>
        <tissue evidence="11">Leaf</tissue>
    </source>
</reference>
<organism evidence="11 12">
    <name type="scientific">Colocasia esculenta</name>
    <name type="common">Wild taro</name>
    <name type="synonym">Arum esculentum</name>
    <dbReference type="NCBI Taxonomy" id="4460"/>
    <lineage>
        <taxon>Eukaryota</taxon>
        <taxon>Viridiplantae</taxon>
        <taxon>Streptophyta</taxon>
        <taxon>Embryophyta</taxon>
        <taxon>Tracheophyta</taxon>
        <taxon>Spermatophyta</taxon>
        <taxon>Magnoliopsida</taxon>
        <taxon>Liliopsida</taxon>
        <taxon>Araceae</taxon>
        <taxon>Aroideae</taxon>
        <taxon>Colocasieae</taxon>
        <taxon>Colocasia</taxon>
    </lineage>
</organism>
<dbReference type="FunFam" id="1.10.10.60:FF:000001">
    <property type="entry name" value="MYB-related transcription factor"/>
    <property type="match status" value="1"/>
</dbReference>
<evidence type="ECO:0000256" key="3">
    <source>
        <dbReference type="ARBA" id="ARBA00022737"/>
    </source>
</evidence>
<dbReference type="Gene3D" id="1.10.10.60">
    <property type="entry name" value="Homeodomain-like"/>
    <property type="match status" value="2"/>
</dbReference>
<dbReference type="PANTHER" id="PTHR10641:SF586">
    <property type="entry name" value="TRANSCRIPTION FACTOR MYB16"/>
    <property type="match status" value="1"/>
</dbReference>
<comment type="caution">
    <text evidence="11">The sequence shown here is derived from an EMBL/GenBank/DDBJ whole genome shotgun (WGS) entry which is preliminary data.</text>
</comment>
<dbReference type="AlphaFoldDB" id="A0A843UKG1"/>
<feature type="domain" description="HTH myb-type" evidence="10">
    <location>
        <begin position="153"/>
        <end position="207"/>
    </location>
</feature>
<evidence type="ECO:0000256" key="5">
    <source>
        <dbReference type="ARBA" id="ARBA00023125"/>
    </source>
</evidence>
<keyword evidence="12" id="KW-1185">Reference proteome</keyword>
<gene>
    <name evidence="11" type="ORF">Taro_016360</name>
</gene>
<keyword evidence="3" id="KW-0677">Repeat</keyword>
<feature type="domain" description="Myb-like" evidence="9">
    <location>
        <begin position="100"/>
        <end position="152"/>
    </location>
</feature>
<protein>
    <submittedName>
        <fullName evidence="11">Uncharacterized protein</fullName>
    </submittedName>
</protein>
<evidence type="ECO:0000313" key="11">
    <source>
        <dbReference type="EMBL" id="MQL83861.1"/>
    </source>
</evidence>
<dbReference type="Pfam" id="PF00249">
    <property type="entry name" value="Myb_DNA-binding"/>
    <property type="match status" value="2"/>
</dbReference>
<dbReference type="InterPro" id="IPR017930">
    <property type="entry name" value="Myb_dom"/>
</dbReference>
<name>A0A843UKG1_COLES</name>
<feature type="domain" description="Myb-like" evidence="9">
    <location>
        <begin position="153"/>
        <end position="203"/>
    </location>
</feature>
<evidence type="ECO:0000256" key="4">
    <source>
        <dbReference type="ARBA" id="ARBA00023015"/>
    </source>
</evidence>
<dbReference type="PROSITE" id="PS51294">
    <property type="entry name" value="HTH_MYB"/>
    <property type="match status" value="2"/>
</dbReference>
<evidence type="ECO:0000256" key="6">
    <source>
        <dbReference type="ARBA" id="ARBA00023163"/>
    </source>
</evidence>
<dbReference type="FunFam" id="1.10.10.60:FF:000099">
    <property type="entry name" value="MYB transcription factor"/>
    <property type="match status" value="1"/>
</dbReference>
<evidence type="ECO:0000313" key="12">
    <source>
        <dbReference type="Proteomes" id="UP000652761"/>
    </source>
</evidence>
<evidence type="ECO:0000259" key="9">
    <source>
        <dbReference type="PROSITE" id="PS50090"/>
    </source>
</evidence>
<evidence type="ECO:0000256" key="2">
    <source>
        <dbReference type="ARBA" id="ARBA00022473"/>
    </source>
</evidence>
<accession>A0A843UKG1</accession>
<dbReference type="InterPro" id="IPR001005">
    <property type="entry name" value="SANT/Myb"/>
</dbReference>
<dbReference type="SUPFAM" id="SSF46689">
    <property type="entry name" value="Homeodomain-like"/>
    <property type="match status" value="1"/>
</dbReference>
<dbReference type="PROSITE" id="PS50090">
    <property type="entry name" value="MYB_LIKE"/>
    <property type="match status" value="2"/>
</dbReference>
<sequence length="531" mass="57583">DPLTPQSSSSPLFILFSFLQPSLPISSPPRKSTPSEANVSSSVFLPLYSIPLSPRTTERYLLLPLPLLILLLRRLLLLSQIQFYQLGGRCAMGRSPCCEKSGLKKGPWTPEEDQKLLSYIEEHGHGCWRALPTKAGLQRCGKSCRLRWTNYLRPDIKRGKFSVQEEQTIIQLHALLGNRWSAIASHLPKRTDNEIKNFWNTHLKKRLAKMGIDPVTHKPRCDALSTADTHASKTASNLSHMAQWESARLEAEARLVRESKILHFAASTSQAASDAAAAASASSTTISTPPFQLPPLSSAASLPIELHNALPAASSTNALPLCFDVLGTWQGVRTKVTGPVGDGQSRRDLKTIDLESPTSTLSFSESILTAGAIGLVDHRNSSSAGHQYAGQMVGNGEGAGRGEETEGEEVDWKCFPKAMQLLDTKDRRESFVAAAFPIDSSSVFGADNISSWLNESLKTGPASAAASAVGHFGDGFTEMLLNNSDEHNSNDSAGTRKGNGENEEENKNYWNSILNLVSSVPTSNPPDCVLV</sequence>
<dbReference type="PANTHER" id="PTHR10641">
    <property type="entry name" value="MYB FAMILY TRANSCRIPTION FACTOR"/>
    <property type="match status" value="1"/>
</dbReference>
<evidence type="ECO:0000256" key="8">
    <source>
        <dbReference type="SAM" id="MobiDB-lite"/>
    </source>
</evidence>
<evidence type="ECO:0000259" key="10">
    <source>
        <dbReference type="PROSITE" id="PS51294"/>
    </source>
</evidence>
<dbReference type="GO" id="GO:1901957">
    <property type="term" value="P:regulation of cutin biosynthetic process"/>
    <property type="evidence" value="ECO:0007669"/>
    <property type="project" value="UniProtKB-ARBA"/>
</dbReference>
<dbReference type="CDD" id="cd00167">
    <property type="entry name" value="SANT"/>
    <property type="match status" value="2"/>
</dbReference>
<dbReference type="EMBL" id="NMUH01000723">
    <property type="protein sequence ID" value="MQL83861.1"/>
    <property type="molecule type" value="Genomic_DNA"/>
</dbReference>
<keyword evidence="4" id="KW-0805">Transcription regulation</keyword>
<proteinExistence type="predicted"/>
<evidence type="ECO:0000256" key="7">
    <source>
        <dbReference type="ARBA" id="ARBA00023242"/>
    </source>
</evidence>
<dbReference type="GO" id="GO:0005634">
    <property type="term" value="C:nucleus"/>
    <property type="evidence" value="ECO:0007669"/>
    <property type="project" value="UniProtKB-SubCell"/>
</dbReference>
<dbReference type="GO" id="GO:0000902">
    <property type="term" value="P:cell morphogenesis"/>
    <property type="evidence" value="ECO:0007669"/>
    <property type="project" value="UniProtKB-ARBA"/>
</dbReference>